<proteinExistence type="predicted"/>
<sequence length="183" mass="19372">MHHILRSLAFILPLGSMITGCASGNTATLHRPEYITGDLGTLTYHAVDLVVAATPAITKNTPLVVTSLSDIQNLDQSSALGNLVADMIRSRLVQDGYSTSELRTRTTIALRKDGGEFMLARDSDKILPPKSVAAVLTGSFTAAGEKVYISLKCISVSDGHILAGVDYVVPHANVVDLLSPRGS</sequence>
<protein>
    <recommendedName>
        <fullName evidence="2">FlgO domain-containing protein</fullName>
    </recommendedName>
</protein>
<keyword evidence="1" id="KW-0732">Signal</keyword>
<name>A0A5R9J7D4_9PROT</name>
<organism evidence="3 4">
    <name type="scientific">Lichenicoccus roseus</name>
    <dbReference type="NCBI Taxonomy" id="2683649"/>
    <lineage>
        <taxon>Bacteria</taxon>
        <taxon>Pseudomonadati</taxon>
        <taxon>Pseudomonadota</taxon>
        <taxon>Alphaproteobacteria</taxon>
        <taxon>Acetobacterales</taxon>
        <taxon>Acetobacteraceae</taxon>
        <taxon>Lichenicoccus</taxon>
    </lineage>
</organism>
<dbReference type="RefSeq" id="WP_138325614.1">
    <property type="nucleotide sequence ID" value="NZ_VCDI01000002.1"/>
</dbReference>
<feature type="signal peptide" evidence="1">
    <location>
        <begin position="1"/>
        <end position="22"/>
    </location>
</feature>
<gene>
    <name evidence="3" type="ORF">FE263_09195</name>
</gene>
<evidence type="ECO:0000313" key="4">
    <source>
        <dbReference type="Proteomes" id="UP000305654"/>
    </source>
</evidence>
<evidence type="ECO:0000313" key="3">
    <source>
        <dbReference type="EMBL" id="TLU73534.1"/>
    </source>
</evidence>
<keyword evidence="4" id="KW-1185">Reference proteome</keyword>
<evidence type="ECO:0000256" key="1">
    <source>
        <dbReference type="SAM" id="SignalP"/>
    </source>
</evidence>
<dbReference type="Pfam" id="PF17680">
    <property type="entry name" value="FlgO"/>
    <property type="match status" value="1"/>
</dbReference>
<dbReference type="EMBL" id="VCDI01000002">
    <property type="protein sequence ID" value="TLU73534.1"/>
    <property type="molecule type" value="Genomic_DNA"/>
</dbReference>
<feature type="chain" id="PRO_5024350008" description="FlgO domain-containing protein" evidence="1">
    <location>
        <begin position="23"/>
        <end position="183"/>
    </location>
</feature>
<dbReference type="InterPro" id="IPR041215">
    <property type="entry name" value="FlgO_dom"/>
</dbReference>
<dbReference type="PROSITE" id="PS51257">
    <property type="entry name" value="PROKAR_LIPOPROTEIN"/>
    <property type="match status" value="1"/>
</dbReference>
<feature type="domain" description="FlgO" evidence="2">
    <location>
        <begin position="47"/>
        <end position="172"/>
    </location>
</feature>
<comment type="caution">
    <text evidence="3">The sequence shown here is derived from an EMBL/GenBank/DDBJ whole genome shotgun (WGS) entry which is preliminary data.</text>
</comment>
<reference evidence="3 4" key="1">
    <citation type="submission" date="2019-05" db="EMBL/GenBank/DDBJ databases">
        <authorList>
            <person name="Pankratov T."/>
            <person name="Grouzdev D."/>
        </authorList>
    </citation>
    <scope>NUCLEOTIDE SEQUENCE [LARGE SCALE GENOMIC DNA]</scope>
    <source>
        <strain evidence="3 4">KEBCLARHB70R</strain>
    </source>
</reference>
<evidence type="ECO:0000259" key="2">
    <source>
        <dbReference type="Pfam" id="PF17680"/>
    </source>
</evidence>
<dbReference type="OrthoDB" id="8479562at2"/>
<dbReference type="AlphaFoldDB" id="A0A5R9J7D4"/>
<accession>A0A5R9J7D4</accession>
<dbReference type="Proteomes" id="UP000305654">
    <property type="component" value="Unassembled WGS sequence"/>
</dbReference>